<gene>
    <name evidence="2" type="ORF">K444DRAFT_629228</name>
</gene>
<name>A0A2J6TCJ0_9HELO</name>
<dbReference type="RefSeq" id="XP_024737651.1">
    <property type="nucleotide sequence ID" value="XM_024883031.1"/>
</dbReference>
<evidence type="ECO:0000313" key="2">
    <source>
        <dbReference type="EMBL" id="PMD60747.1"/>
    </source>
</evidence>
<proteinExistence type="predicted"/>
<accession>A0A2J6TCJ0</accession>
<feature type="chain" id="PRO_5014372611" evidence="1">
    <location>
        <begin position="22"/>
        <end position="168"/>
    </location>
</feature>
<protein>
    <submittedName>
        <fullName evidence="2">Uncharacterized protein</fullName>
    </submittedName>
</protein>
<dbReference type="EMBL" id="KZ613788">
    <property type="protein sequence ID" value="PMD60747.1"/>
    <property type="molecule type" value="Genomic_DNA"/>
</dbReference>
<reference evidence="2 3" key="1">
    <citation type="submission" date="2016-04" db="EMBL/GenBank/DDBJ databases">
        <title>A degradative enzymes factory behind the ericoid mycorrhizal symbiosis.</title>
        <authorList>
            <consortium name="DOE Joint Genome Institute"/>
            <person name="Martino E."/>
            <person name="Morin E."/>
            <person name="Grelet G."/>
            <person name="Kuo A."/>
            <person name="Kohler A."/>
            <person name="Daghino S."/>
            <person name="Barry K."/>
            <person name="Choi C."/>
            <person name="Cichocki N."/>
            <person name="Clum A."/>
            <person name="Copeland A."/>
            <person name="Hainaut M."/>
            <person name="Haridas S."/>
            <person name="Labutti K."/>
            <person name="Lindquist E."/>
            <person name="Lipzen A."/>
            <person name="Khouja H.-R."/>
            <person name="Murat C."/>
            <person name="Ohm R."/>
            <person name="Olson A."/>
            <person name="Spatafora J."/>
            <person name="Veneault-Fourrey C."/>
            <person name="Henrissat B."/>
            <person name="Grigoriev I."/>
            <person name="Martin F."/>
            <person name="Perotto S."/>
        </authorList>
    </citation>
    <scope>NUCLEOTIDE SEQUENCE [LARGE SCALE GENOMIC DNA]</scope>
    <source>
        <strain evidence="2 3">E</strain>
    </source>
</reference>
<dbReference type="GeneID" id="36591108"/>
<dbReference type="InParanoid" id="A0A2J6TCJ0"/>
<keyword evidence="3" id="KW-1185">Reference proteome</keyword>
<evidence type="ECO:0000256" key="1">
    <source>
        <dbReference type="SAM" id="SignalP"/>
    </source>
</evidence>
<dbReference type="OrthoDB" id="5201434at2759"/>
<keyword evidence="1" id="KW-0732">Signal</keyword>
<feature type="signal peptide" evidence="1">
    <location>
        <begin position="1"/>
        <end position="21"/>
    </location>
</feature>
<dbReference type="Proteomes" id="UP000235371">
    <property type="component" value="Unassembled WGS sequence"/>
</dbReference>
<sequence>MLQNIVTLLSIVATLPLFGYSTPVSHNGTIPTTNETAPYIAPHRTPAPPPIAVPTSNVTLQYVPPPTNPLPPSDGYMQVIQLDGDGFTLGGTAQVGRFRTSDSSIIWGAYIIARQNNGFRDGSWGAKTDCFFEPGPYPPIRAFIAGHDNEKGVWSDSTDIGNVGCSLV</sequence>
<evidence type="ECO:0000313" key="3">
    <source>
        <dbReference type="Proteomes" id="UP000235371"/>
    </source>
</evidence>
<organism evidence="2 3">
    <name type="scientific">Hyaloscypha bicolor E</name>
    <dbReference type="NCBI Taxonomy" id="1095630"/>
    <lineage>
        <taxon>Eukaryota</taxon>
        <taxon>Fungi</taxon>
        <taxon>Dikarya</taxon>
        <taxon>Ascomycota</taxon>
        <taxon>Pezizomycotina</taxon>
        <taxon>Leotiomycetes</taxon>
        <taxon>Helotiales</taxon>
        <taxon>Hyaloscyphaceae</taxon>
        <taxon>Hyaloscypha</taxon>
        <taxon>Hyaloscypha bicolor</taxon>
    </lineage>
</organism>
<dbReference type="AlphaFoldDB" id="A0A2J6TCJ0"/>